<evidence type="ECO:0000256" key="1">
    <source>
        <dbReference type="SAM" id="Phobius"/>
    </source>
</evidence>
<sequence length="65" mass="7069">MFVLLLPLLFIVFVVTVTLCSYKLGITKTENPKLAALLGFLASFAPPLALIYLAVLLFKDDVAVV</sequence>
<dbReference type="Proteomes" id="UP000663992">
    <property type="component" value="Unassembled WGS sequence"/>
</dbReference>
<organism evidence="2 3">
    <name type="scientific">Bowmanella yangjiangensis</name>
    <dbReference type="NCBI Taxonomy" id="2811230"/>
    <lineage>
        <taxon>Bacteria</taxon>
        <taxon>Pseudomonadati</taxon>
        <taxon>Pseudomonadota</taxon>
        <taxon>Gammaproteobacteria</taxon>
        <taxon>Alteromonadales</taxon>
        <taxon>Alteromonadaceae</taxon>
        <taxon>Bowmanella</taxon>
    </lineage>
</organism>
<keyword evidence="1" id="KW-0812">Transmembrane</keyword>
<evidence type="ECO:0000313" key="3">
    <source>
        <dbReference type="Proteomes" id="UP000663992"/>
    </source>
</evidence>
<feature type="transmembrane region" description="Helical" evidence="1">
    <location>
        <begin position="36"/>
        <end position="58"/>
    </location>
</feature>
<keyword evidence="1" id="KW-0472">Membrane</keyword>
<reference evidence="2 3" key="1">
    <citation type="submission" date="2021-03" db="EMBL/GenBank/DDBJ databases">
        <title>novel species isolated from a fishpond in China.</title>
        <authorList>
            <person name="Lu H."/>
            <person name="Cai Z."/>
        </authorList>
    </citation>
    <scope>NUCLEOTIDE SEQUENCE [LARGE SCALE GENOMIC DNA]</scope>
    <source>
        <strain evidence="2 3">Y57</strain>
    </source>
</reference>
<name>A0ABS3CQS6_9ALTE</name>
<dbReference type="RefSeq" id="WP_206592464.1">
    <property type="nucleotide sequence ID" value="NZ_JAFKCS010000001.1"/>
</dbReference>
<protein>
    <submittedName>
        <fullName evidence="2">Uncharacterized protein</fullName>
    </submittedName>
</protein>
<gene>
    <name evidence="2" type="ORF">J0A65_02175</name>
</gene>
<proteinExistence type="predicted"/>
<dbReference type="EMBL" id="JAFKCS010000001">
    <property type="protein sequence ID" value="MBN7818650.1"/>
    <property type="molecule type" value="Genomic_DNA"/>
</dbReference>
<comment type="caution">
    <text evidence="2">The sequence shown here is derived from an EMBL/GenBank/DDBJ whole genome shotgun (WGS) entry which is preliminary data.</text>
</comment>
<keyword evidence="3" id="KW-1185">Reference proteome</keyword>
<accession>A0ABS3CQS6</accession>
<evidence type="ECO:0000313" key="2">
    <source>
        <dbReference type="EMBL" id="MBN7818650.1"/>
    </source>
</evidence>
<keyword evidence="1" id="KW-1133">Transmembrane helix</keyword>